<dbReference type="EMBL" id="JBCLYO010000030">
    <property type="protein sequence ID" value="KAL0076806.1"/>
    <property type="molecule type" value="Genomic_DNA"/>
</dbReference>
<reference evidence="2 3" key="1">
    <citation type="submission" date="2024-04" db="EMBL/GenBank/DDBJ databases">
        <title>Symmetric and asymmetric DNA N6-adenine methylation regulates different biological responses in Mucorales.</title>
        <authorList>
            <consortium name="Lawrence Berkeley National Laboratory"/>
            <person name="Lax C."/>
            <person name="Mondo S.J."/>
            <person name="Osorio-Concepcion M."/>
            <person name="Muszewska A."/>
            <person name="Corrochano-Luque M."/>
            <person name="Gutierrez G."/>
            <person name="Riley R."/>
            <person name="Lipzen A."/>
            <person name="Guo J."/>
            <person name="Hundley H."/>
            <person name="Amirebrahimi M."/>
            <person name="Ng V."/>
            <person name="Lorenzo-Gutierrez D."/>
            <person name="Binder U."/>
            <person name="Yang J."/>
            <person name="Song Y."/>
            <person name="Canovas D."/>
            <person name="Navarro E."/>
            <person name="Freitag M."/>
            <person name="Gabaldon T."/>
            <person name="Grigoriev I.V."/>
            <person name="Corrochano L.M."/>
            <person name="Nicolas F.E."/>
            <person name="Garre V."/>
        </authorList>
    </citation>
    <scope>NUCLEOTIDE SEQUENCE [LARGE SCALE GENOMIC DNA]</scope>
    <source>
        <strain evidence="2 3">L51</strain>
    </source>
</reference>
<feature type="compositionally biased region" description="Polar residues" evidence="1">
    <location>
        <begin position="178"/>
        <end position="190"/>
    </location>
</feature>
<name>A0ABR3AKL2_PHYBL</name>
<protein>
    <submittedName>
        <fullName evidence="2">Uncharacterized protein</fullName>
    </submittedName>
</protein>
<evidence type="ECO:0000313" key="2">
    <source>
        <dbReference type="EMBL" id="KAL0076806.1"/>
    </source>
</evidence>
<comment type="caution">
    <text evidence="2">The sequence shown here is derived from an EMBL/GenBank/DDBJ whole genome shotgun (WGS) entry which is preliminary data.</text>
</comment>
<feature type="region of interest" description="Disordered" evidence="1">
    <location>
        <begin position="1"/>
        <end position="54"/>
    </location>
</feature>
<evidence type="ECO:0000313" key="3">
    <source>
        <dbReference type="Proteomes" id="UP001448207"/>
    </source>
</evidence>
<keyword evidence="3" id="KW-1185">Reference proteome</keyword>
<feature type="region of interest" description="Disordered" evidence="1">
    <location>
        <begin position="178"/>
        <end position="256"/>
    </location>
</feature>
<proteinExistence type="predicted"/>
<dbReference type="Proteomes" id="UP001448207">
    <property type="component" value="Unassembled WGS sequence"/>
</dbReference>
<accession>A0ABR3AKL2</accession>
<feature type="compositionally biased region" description="Low complexity" evidence="1">
    <location>
        <begin position="191"/>
        <end position="219"/>
    </location>
</feature>
<feature type="compositionally biased region" description="Polar residues" evidence="1">
    <location>
        <begin position="246"/>
        <end position="256"/>
    </location>
</feature>
<feature type="compositionally biased region" description="Low complexity" evidence="1">
    <location>
        <begin position="1"/>
        <end position="19"/>
    </location>
</feature>
<organism evidence="2 3">
    <name type="scientific">Phycomyces blakesleeanus</name>
    <dbReference type="NCBI Taxonomy" id="4837"/>
    <lineage>
        <taxon>Eukaryota</taxon>
        <taxon>Fungi</taxon>
        <taxon>Fungi incertae sedis</taxon>
        <taxon>Mucoromycota</taxon>
        <taxon>Mucoromycotina</taxon>
        <taxon>Mucoromycetes</taxon>
        <taxon>Mucorales</taxon>
        <taxon>Phycomycetaceae</taxon>
        <taxon>Phycomyces</taxon>
    </lineage>
</organism>
<evidence type="ECO:0000256" key="1">
    <source>
        <dbReference type="SAM" id="MobiDB-lite"/>
    </source>
</evidence>
<sequence>MPTPPEQAQAPPAQAQEPPVEAGQNNNHTNDHPLFHPQDQTRQHSENNQHNHFNGFHSSHTMNQVPHFSTRMDSSHEGGTLHTQHTIHTPLQSQIPGMIPLIPLLGQNSGILHSNAPGQVTSVTLPESLNEEQLQTLAETTRESMVQRLRLLEGVQSQIFHSMQILAEALSVVPTNDMRSASQSETSNAFTSTSQPTGQSSSLSPNTSTTPTSSASTLSDEPLETSSSNKQKKGKMPDYSTRLEDVNTNDSSSDKE</sequence>
<gene>
    <name evidence="2" type="ORF">J3Q64DRAFT_1349114</name>
</gene>
<feature type="compositionally biased region" description="Basic and acidic residues" evidence="1">
    <location>
        <begin position="29"/>
        <end position="49"/>
    </location>
</feature>